<dbReference type="SUPFAM" id="SSF69279">
    <property type="entry name" value="Phage tail proteins"/>
    <property type="match status" value="1"/>
</dbReference>
<comment type="caution">
    <text evidence="1">The sequence shown here is derived from an EMBL/GenBank/DDBJ whole genome shotgun (WGS) entry which is preliminary data.</text>
</comment>
<evidence type="ECO:0000313" key="2">
    <source>
        <dbReference type="Proteomes" id="UP000004095"/>
    </source>
</evidence>
<dbReference type="AlphaFoldDB" id="A1ZEJ8"/>
<reference evidence="1 2" key="1">
    <citation type="submission" date="2007-01" db="EMBL/GenBank/DDBJ databases">
        <authorList>
            <person name="Haygood M."/>
            <person name="Podell S."/>
            <person name="Anderson C."/>
            <person name="Hopkinson B."/>
            <person name="Roe K."/>
            <person name="Barbeau K."/>
            <person name="Gaasterland T."/>
            <person name="Ferriera S."/>
            <person name="Johnson J."/>
            <person name="Kravitz S."/>
            <person name="Beeson K."/>
            <person name="Sutton G."/>
            <person name="Rogers Y.-H."/>
            <person name="Friedman R."/>
            <person name="Frazier M."/>
            <person name="Venter J.C."/>
        </authorList>
    </citation>
    <scope>NUCLEOTIDE SEQUENCE [LARGE SCALE GENOMIC DNA]</scope>
    <source>
        <strain evidence="1 2">ATCC 23134</strain>
    </source>
</reference>
<dbReference type="Proteomes" id="UP000004095">
    <property type="component" value="Unassembled WGS sequence"/>
</dbReference>
<dbReference type="EMBL" id="AAWS01000004">
    <property type="protein sequence ID" value="EAY30950.1"/>
    <property type="molecule type" value="Genomic_DNA"/>
</dbReference>
<dbReference type="eggNOG" id="COG3500">
    <property type="taxonomic scope" value="Bacteria"/>
</dbReference>
<dbReference type="OrthoDB" id="1065075at2"/>
<name>A1ZEJ8_MICM2</name>
<keyword evidence="2" id="KW-1185">Reference proteome</keyword>
<organism evidence="1 2">
    <name type="scientific">Microscilla marina ATCC 23134</name>
    <dbReference type="NCBI Taxonomy" id="313606"/>
    <lineage>
        <taxon>Bacteria</taxon>
        <taxon>Pseudomonadati</taxon>
        <taxon>Bacteroidota</taxon>
        <taxon>Cytophagia</taxon>
        <taxon>Cytophagales</taxon>
        <taxon>Microscillaceae</taxon>
        <taxon>Microscilla</taxon>
    </lineage>
</organism>
<accession>A1ZEJ8</accession>
<evidence type="ECO:0008006" key="3">
    <source>
        <dbReference type="Google" id="ProtNLM"/>
    </source>
</evidence>
<sequence>MLTFNTQVIFTPAAGGTQYLLDSFTSLEITSSWKNLGDMAVLKLGRLRGQFNKQLKEGDGVEIKLGYDGELHTEFKGYIARLLPNQPFEMHCVDEVYHLQRSNLNKTWKQTTLKEVIEEAIKGFEVEFVNPKEVPEVALAPFRVANASAAKVLQKLKDNYGLAMYFRGKQLYVGLPYSEDVAATTGVDEAPVVYDLQRNVLATELEYRRKEDIKIRLKATSYLKNNQKLEVYAGSEEGELRTWISPEPIADKDTLQKIANEKVKLYRYEGYKGGIKTLGIPHVVHSARCQIRDADYPEREGLYFVDEVKTTVSKTGGFKRAVKIGRRAQ</sequence>
<gene>
    <name evidence="1" type="ORF">M23134_07357</name>
</gene>
<proteinExistence type="predicted"/>
<protein>
    <recommendedName>
        <fullName evidence="3">Phage protein D</fullName>
    </recommendedName>
</protein>
<dbReference type="RefSeq" id="WP_002694092.1">
    <property type="nucleotide sequence ID" value="NZ_AAWS01000004.1"/>
</dbReference>
<evidence type="ECO:0000313" key="1">
    <source>
        <dbReference type="EMBL" id="EAY30950.1"/>
    </source>
</evidence>